<dbReference type="GO" id="GO:0008270">
    <property type="term" value="F:zinc ion binding"/>
    <property type="evidence" value="ECO:0007669"/>
    <property type="project" value="UniProtKB-KW"/>
</dbReference>
<evidence type="ECO:0000313" key="11">
    <source>
        <dbReference type="Proteomes" id="UP001218218"/>
    </source>
</evidence>
<dbReference type="GO" id="GO:0000981">
    <property type="term" value="F:DNA-binding transcription factor activity, RNA polymerase II-specific"/>
    <property type="evidence" value="ECO:0007669"/>
    <property type="project" value="TreeGrafter"/>
</dbReference>
<feature type="compositionally biased region" description="Low complexity" evidence="8">
    <location>
        <begin position="281"/>
        <end position="297"/>
    </location>
</feature>
<dbReference type="PROSITE" id="PS00028">
    <property type="entry name" value="ZINC_FINGER_C2H2_1"/>
    <property type="match status" value="1"/>
</dbReference>
<feature type="domain" description="C2H2-type" evidence="9">
    <location>
        <begin position="360"/>
        <end position="390"/>
    </location>
</feature>
<accession>A0AAD7AGC9</accession>
<comment type="subcellular location">
    <subcellularLocation>
        <location evidence="1">Nucleus</location>
    </subcellularLocation>
</comment>
<feature type="compositionally biased region" description="Low complexity" evidence="8">
    <location>
        <begin position="14"/>
        <end position="26"/>
    </location>
</feature>
<gene>
    <name evidence="10" type="ORF">DFH08DRAFT_437650</name>
</gene>
<dbReference type="Proteomes" id="UP001218218">
    <property type="component" value="Unassembled WGS sequence"/>
</dbReference>
<evidence type="ECO:0000256" key="3">
    <source>
        <dbReference type="ARBA" id="ARBA00022737"/>
    </source>
</evidence>
<proteinExistence type="predicted"/>
<evidence type="ECO:0000256" key="6">
    <source>
        <dbReference type="ARBA" id="ARBA00023242"/>
    </source>
</evidence>
<name>A0AAD7AGC9_9AGAR</name>
<dbReference type="PANTHER" id="PTHR24388:SF54">
    <property type="entry name" value="PROTEIN ESCARGOT"/>
    <property type="match status" value="1"/>
</dbReference>
<feature type="domain" description="C2H2-type" evidence="9">
    <location>
        <begin position="332"/>
        <end position="359"/>
    </location>
</feature>
<evidence type="ECO:0000259" key="9">
    <source>
        <dbReference type="PROSITE" id="PS50157"/>
    </source>
</evidence>
<dbReference type="InterPro" id="IPR013087">
    <property type="entry name" value="Znf_C2H2_type"/>
</dbReference>
<keyword evidence="4 7" id="KW-0863">Zinc-finger</keyword>
<protein>
    <recommendedName>
        <fullName evidence="9">C2H2-type domain-containing protein</fullName>
    </recommendedName>
</protein>
<keyword evidence="3" id="KW-0677">Repeat</keyword>
<dbReference type="AlphaFoldDB" id="A0AAD7AGC9"/>
<dbReference type="InterPro" id="IPR050527">
    <property type="entry name" value="Snail/Krueppel_Znf"/>
</dbReference>
<dbReference type="GO" id="GO:0000978">
    <property type="term" value="F:RNA polymerase II cis-regulatory region sequence-specific DNA binding"/>
    <property type="evidence" value="ECO:0007669"/>
    <property type="project" value="TreeGrafter"/>
</dbReference>
<evidence type="ECO:0000256" key="8">
    <source>
        <dbReference type="SAM" id="MobiDB-lite"/>
    </source>
</evidence>
<comment type="caution">
    <text evidence="10">The sequence shown here is derived from an EMBL/GenBank/DDBJ whole genome shotgun (WGS) entry which is preliminary data.</text>
</comment>
<feature type="compositionally biased region" description="Polar residues" evidence="8">
    <location>
        <begin position="144"/>
        <end position="162"/>
    </location>
</feature>
<evidence type="ECO:0000256" key="4">
    <source>
        <dbReference type="ARBA" id="ARBA00022771"/>
    </source>
</evidence>
<sequence length="424" mass="45935">MDAQWAIRDSAQRLSPLSPSPGLLSPWSTGPTSDASSIGSVSPSPSRPGFPSPSLLSDYASIASRAGRSPNPSRHRLQVDDQYVLREEPPIRGRLARRGKPRRSRNPSVTSSVGVPFEYLSIQDAPSAEGSRHSGYDTSPYPHSPTQSSSFQPWNGDWSTLMPQGADDYPSGSASGSIRSLSSLSQAFESDFLNVPGHSSDAGHSRSHSRAPDVDADVEDLAGLHGHGNSGRMTTRAHRRRHSPYPVAGPSTSPGGGGGATGWDGYTNDFTDLSRLGADPSSPSASSLSSWNAGQSSQEDQGAQAYRPVVATPATRRASNRRRKDQDKPGAHVCEYCGNDFTALHNLKFHRKSHLSIKDHECELCGQRFVTPQVLQRHKRTCSTPGSESPVKKKKKVLYQPVCERISSLILSLAPHLRLWSERW</sequence>
<feature type="region of interest" description="Disordered" evidence="8">
    <location>
        <begin position="1"/>
        <end position="179"/>
    </location>
</feature>
<feature type="compositionally biased region" description="Low complexity" evidence="8">
    <location>
        <begin position="33"/>
        <end position="44"/>
    </location>
</feature>
<dbReference type="Gene3D" id="3.30.160.60">
    <property type="entry name" value="Classic Zinc Finger"/>
    <property type="match status" value="1"/>
</dbReference>
<feature type="region of interest" description="Disordered" evidence="8">
    <location>
        <begin position="192"/>
        <end position="329"/>
    </location>
</feature>
<dbReference type="SUPFAM" id="SSF57667">
    <property type="entry name" value="beta-beta-alpha zinc fingers"/>
    <property type="match status" value="1"/>
</dbReference>
<dbReference type="SMART" id="SM00355">
    <property type="entry name" value="ZnF_C2H2"/>
    <property type="match status" value="2"/>
</dbReference>
<evidence type="ECO:0000256" key="2">
    <source>
        <dbReference type="ARBA" id="ARBA00022723"/>
    </source>
</evidence>
<dbReference type="PANTHER" id="PTHR24388">
    <property type="entry name" value="ZINC FINGER PROTEIN"/>
    <property type="match status" value="1"/>
</dbReference>
<dbReference type="EMBL" id="JARIHO010000007">
    <property type="protein sequence ID" value="KAJ7357979.1"/>
    <property type="molecule type" value="Genomic_DNA"/>
</dbReference>
<organism evidence="10 11">
    <name type="scientific">Mycena albidolilacea</name>
    <dbReference type="NCBI Taxonomy" id="1033008"/>
    <lineage>
        <taxon>Eukaryota</taxon>
        <taxon>Fungi</taxon>
        <taxon>Dikarya</taxon>
        <taxon>Basidiomycota</taxon>
        <taxon>Agaricomycotina</taxon>
        <taxon>Agaricomycetes</taxon>
        <taxon>Agaricomycetidae</taxon>
        <taxon>Agaricales</taxon>
        <taxon>Marasmiineae</taxon>
        <taxon>Mycenaceae</taxon>
        <taxon>Mycena</taxon>
    </lineage>
</organism>
<keyword evidence="2" id="KW-0479">Metal-binding</keyword>
<evidence type="ECO:0000256" key="7">
    <source>
        <dbReference type="PROSITE-ProRule" id="PRU00042"/>
    </source>
</evidence>
<reference evidence="10" key="1">
    <citation type="submission" date="2023-03" db="EMBL/GenBank/DDBJ databases">
        <title>Massive genome expansion in bonnet fungi (Mycena s.s.) driven by repeated elements and novel gene families across ecological guilds.</title>
        <authorList>
            <consortium name="Lawrence Berkeley National Laboratory"/>
            <person name="Harder C.B."/>
            <person name="Miyauchi S."/>
            <person name="Viragh M."/>
            <person name="Kuo A."/>
            <person name="Thoen E."/>
            <person name="Andreopoulos B."/>
            <person name="Lu D."/>
            <person name="Skrede I."/>
            <person name="Drula E."/>
            <person name="Henrissat B."/>
            <person name="Morin E."/>
            <person name="Kohler A."/>
            <person name="Barry K."/>
            <person name="LaButti K."/>
            <person name="Morin E."/>
            <person name="Salamov A."/>
            <person name="Lipzen A."/>
            <person name="Mereny Z."/>
            <person name="Hegedus B."/>
            <person name="Baldrian P."/>
            <person name="Stursova M."/>
            <person name="Weitz H."/>
            <person name="Taylor A."/>
            <person name="Grigoriev I.V."/>
            <person name="Nagy L.G."/>
            <person name="Martin F."/>
            <person name="Kauserud H."/>
        </authorList>
    </citation>
    <scope>NUCLEOTIDE SEQUENCE</scope>
    <source>
        <strain evidence="10">CBHHK002</strain>
    </source>
</reference>
<keyword evidence="6" id="KW-0539">Nucleus</keyword>
<feature type="compositionally biased region" description="Basic and acidic residues" evidence="8">
    <location>
        <begin position="77"/>
        <end position="91"/>
    </location>
</feature>
<keyword evidence="11" id="KW-1185">Reference proteome</keyword>
<evidence type="ECO:0000256" key="5">
    <source>
        <dbReference type="ARBA" id="ARBA00022833"/>
    </source>
</evidence>
<dbReference type="PROSITE" id="PS50157">
    <property type="entry name" value="ZINC_FINGER_C2H2_2"/>
    <property type="match status" value="2"/>
</dbReference>
<evidence type="ECO:0000313" key="10">
    <source>
        <dbReference type="EMBL" id="KAJ7357979.1"/>
    </source>
</evidence>
<dbReference type="GO" id="GO:0005634">
    <property type="term" value="C:nucleus"/>
    <property type="evidence" value="ECO:0007669"/>
    <property type="project" value="UniProtKB-SubCell"/>
</dbReference>
<dbReference type="InterPro" id="IPR036236">
    <property type="entry name" value="Znf_C2H2_sf"/>
</dbReference>
<keyword evidence="5" id="KW-0862">Zinc</keyword>
<feature type="compositionally biased region" description="Basic residues" evidence="8">
    <location>
        <begin position="94"/>
        <end position="105"/>
    </location>
</feature>
<evidence type="ECO:0000256" key="1">
    <source>
        <dbReference type="ARBA" id="ARBA00004123"/>
    </source>
</evidence>